<dbReference type="OrthoDB" id="9811239at2"/>
<evidence type="ECO:0000313" key="2">
    <source>
        <dbReference type="EMBL" id="RNL52535.1"/>
    </source>
</evidence>
<evidence type="ECO:0000259" key="1">
    <source>
        <dbReference type="Pfam" id="PF00534"/>
    </source>
</evidence>
<protein>
    <submittedName>
        <fullName evidence="2">Glycosyltransferase</fullName>
    </submittedName>
</protein>
<sequence>MQKIVIVSTCIDDWGGSEELWGRSIPFFQKAGFKITVVKSVMNKEHPQLRKLSDSGVHLAEFDREQTRGKKAIKLLRKFAKEIAVALKFTPYQGKDLKSFRTLLNKETPDLVIISQGINFDGLNLAEQCLFLKIPYVIISQKAVDFYWPQKNDRHGMLKTLLNAKKTFFVSKHNLRLTEEQFGHRLPNAEVIFNPVKLSGNIIPYPESNTVFKFVCLGRLFLLDKGQDIIIRILSEQKWKERSVQVSFIGKGDDDDALKDLAKLLEVTNVEFKGQIDDVEAMWEDYHALLLPSRCEGLPLSMVEAMSAGRPVIISDAGGNTELVEEGVTGFIGFPNEKSFGDAMERAWNTKDNWEQIGKNAANQIASAVPTNPEYDFAVSMFEILNYDYAKLT</sequence>
<dbReference type="Pfam" id="PF00534">
    <property type="entry name" value="Glycos_transf_1"/>
    <property type="match status" value="1"/>
</dbReference>
<evidence type="ECO:0000313" key="3">
    <source>
        <dbReference type="Proteomes" id="UP000274046"/>
    </source>
</evidence>
<dbReference type="AlphaFoldDB" id="A0A3N0BUY6"/>
<dbReference type="PANTHER" id="PTHR12526">
    <property type="entry name" value="GLYCOSYLTRANSFERASE"/>
    <property type="match status" value="1"/>
</dbReference>
<dbReference type="GO" id="GO:0016757">
    <property type="term" value="F:glycosyltransferase activity"/>
    <property type="evidence" value="ECO:0007669"/>
    <property type="project" value="InterPro"/>
</dbReference>
<gene>
    <name evidence="2" type="ORF">D7004_13385</name>
</gene>
<dbReference type="PANTHER" id="PTHR12526:SF630">
    <property type="entry name" value="GLYCOSYLTRANSFERASE"/>
    <property type="match status" value="1"/>
</dbReference>
<keyword evidence="2" id="KW-0808">Transferase</keyword>
<proteinExistence type="predicted"/>
<dbReference type="InterPro" id="IPR001296">
    <property type="entry name" value="Glyco_trans_1"/>
</dbReference>
<organism evidence="2 3">
    <name type="scientific">Pedobacter jejuensis</name>
    <dbReference type="NCBI Taxonomy" id="1268550"/>
    <lineage>
        <taxon>Bacteria</taxon>
        <taxon>Pseudomonadati</taxon>
        <taxon>Bacteroidota</taxon>
        <taxon>Sphingobacteriia</taxon>
        <taxon>Sphingobacteriales</taxon>
        <taxon>Sphingobacteriaceae</taxon>
        <taxon>Pedobacter</taxon>
    </lineage>
</organism>
<dbReference type="Gene3D" id="3.40.50.2000">
    <property type="entry name" value="Glycogen Phosphorylase B"/>
    <property type="match status" value="2"/>
</dbReference>
<keyword evidence="3" id="KW-1185">Reference proteome</keyword>
<name>A0A3N0BUY6_9SPHI</name>
<dbReference type="Proteomes" id="UP000274046">
    <property type="component" value="Unassembled WGS sequence"/>
</dbReference>
<accession>A0A3N0BUY6</accession>
<feature type="domain" description="Glycosyl transferase family 1" evidence="1">
    <location>
        <begin position="211"/>
        <end position="363"/>
    </location>
</feature>
<dbReference type="RefSeq" id="WP_123206338.1">
    <property type="nucleotide sequence ID" value="NZ_RBEE01000023.1"/>
</dbReference>
<reference evidence="2 3" key="1">
    <citation type="submission" date="2018-10" db="EMBL/GenBank/DDBJ databases">
        <title>Genome sequencing of Pedobacter jejuensis TNB23.</title>
        <authorList>
            <person name="Cho Y.-J."/>
            <person name="Cho A."/>
            <person name="Kim O.-S."/>
        </authorList>
    </citation>
    <scope>NUCLEOTIDE SEQUENCE [LARGE SCALE GENOMIC DNA]</scope>
    <source>
        <strain evidence="2 3">TNB23</strain>
    </source>
</reference>
<comment type="caution">
    <text evidence="2">The sequence shown here is derived from an EMBL/GenBank/DDBJ whole genome shotgun (WGS) entry which is preliminary data.</text>
</comment>
<dbReference type="SUPFAM" id="SSF53756">
    <property type="entry name" value="UDP-Glycosyltransferase/glycogen phosphorylase"/>
    <property type="match status" value="1"/>
</dbReference>
<dbReference type="CDD" id="cd03801">
    <property type="entry name" value="GT4_PimA-like"/>
    <property type="match status" value="1"/>
</dbReference>
<dbReference type="EMBL" id="RBEE01000023">
    <property type="protein sequence ID" value="RNL52535.1"/>
    <property type="molecule type" value="Genomic_DNA"/>
</dbReference>